<dbReference type="OrthoDB" id="1919386at2759"/>
<evidence type="ECO:0000313" key="2">
    <source>
        <dbReference type="Proteomes" id="UP000825935"/>
    </source>
</evidence>
<dbReference type="Proteomes" id="UP000825935">
    <property type="component" value="Chromosome 24"/>
</dbReference>
<keyword evidence="2" id="KW-1185">Reference proteome</keyword>
<protein>
    <submittedName>
        <fullName evidence="1">Uncharacterized protein</fullName>
    </submittedName>
</protein>
<sequence length="242" mass="27118">MGILFSCASLSCAIPDDGVVKLVHCDGLVEEFYRPVRVNEHSVYYPHHRICSLGDVGSMHRSGFLRKLSEEDSMEIGQVYFLIPAKAFEVPLSKTQIMSLSSKAGFPKISCYKDLQVAIASQANDTPREMFSEAEAVEQEVDPSSASSQIVQRPQPKSNLSRETILKLIEETRLELESKSKCKRIFPATSTTDLRHDACPREHPHLRSGIQTADAGYMLERSCNKLWRPPLETIKEDGMDVC</sequence>
<reference evidence="1" key="1">
    <citation type="submission" date="2021-08" db="EMBL/GenBank/DDBJ databases">
        <title>WGS assembly of Ceratopteris richardii.</title>
        <authorList>
            <person name="Marchant D.B."/>
            <person name="Chen G."/>
            <person name="Jenkins J."/>
            <person name="Shu S."/>
            <person name="Leebens-Mack J."/>
            <person name="Grimwood J."/>
            <person name="Schmutz J."/>
            <person name="Soltis P."/>
            <person name="Soltis D."/>
            <person name="Chen Z.-H."/>
        </authorList>
    </citation>
    <scope>NUCLEOTIDE SEQUENCE</scope>
    <source>
        <strain evidence="1">Whitten #5841</strain>
        <tissue evidence="1">Leaf</tissue>
    </source>
</reference>
<accession>A0A8T2RUZ9</accession>
<dbReference type="EMBL" id="CM035429">
    <property type="protein sequence ID" value="KAH7299457.1"/>
    <property type="molecule type" value="Genomic_DNA"/>
</dbReference>
<dbReference type="AlphaFoldDB" id="A0A8T2RUZ9"/>
<evidence type="ECO:0000313" key="1">
    <source>
        <dbReference type="EMBL" id="KAH7299457.1"/>
    </source>
</evidence>
<dbReference type="OMA" id="CKRIFPA"/>
<organism evidence="1 2">
    <name type="scientific">Ceratopteris richardii</name>
    <name type="common">Triangle waterfern</name>
    <dbReference type="NCBI Taxonomy" id="49495"/>
    <lineage>
        <taxon>Eukaryota</taxon>
        <taxon>Viridiplantae</taxon>
        <taxon>Streptophyta</taxon>
        <taxon>Embryophyta</taxon>
        <taxon>Tracheophyta</taxon>
        <taxon>Polypodiopsida</taxon>
        <taxon>Polypodiidae</taxon>
        <taxon>Polypodiales</taxon>
        <taxon>Pteridineae</taxon>
        <taxon>Pteridaceae</taxon>
        <taxon>Parkerioideae</taxon>
        <taxon>Ceratopteris</taxon>
    </lineage>
</organism>
<dbReference type="InterPro" id="IPR025322">
    <property type="entry name" value="PADRE_dom"/>
</dbReference>
<gene>
    <name evidence="1" type="ORF">KP509_24G013000</name>
</gene>
<proteinExistence type="predicted"/>
<comment type="caution">
    <text evidence="1">The sequence shown here is derived from an EMBL/GenBank/DDBJ whole genome shotgun (WGS) entry which is preliminary data.</text>
</comment>
<name>A0A8T2RUZ9_CERRI</name>
<dbReference type="Pfam" id="PF14009">
    <property type="entry name" value="PADRE"/>
    <property type="match status" value="1"/>
</dbReference>
<dbReference type="PANTHER" id="PTHR33052">
    <property type="entry name" value="DUF4228 DOMAIN PROTEIN-RELATED"/>
    <property type="match status" value="1"/>
</dbReference>